<protein>
    <submittedName>
        <fullName evidence="2">Uncharacterized protein</fullName>
    </submittedName>
</protein>
<feature type="transmembrane region" description="Helical" evidence="1">
    <location>
        <begin position="108"/>
        <end position="133"/>
    </location>
</feature>
<dbReference type="AlphaFoldDB" id="H5TZF6"/>
<keyword evidence="3" id="KW-1185">Reference proteome</keyword>
<dbReference type="Proteomes" id="UP000005845">
    <property type="component" value="Unassembled WGS sequence"/>
</dbReference>
<sequence>MRAIRVAWLAMAVAALGYAVACGFMPVGEVTVSCGKSGELSVAGAHAGATCEDSIFAALGPRRLIEMGPLLVVAPLIAAVALRVWVSWLVVPAMAVLVFVGVANWADFWLLLSFGALVLLVASIVVATAHLAVRARRDSQRARGVEAGSLQNLTGLNRSDRAN</sequence>
<evidence type="ECO:0000313" key="3">
    <source>
        <dbReference type="Proteomes" id="UP000005845"/>
    </source>
</evidence>
<evidence type="ECO:0000256" key="1">
    <source>
        <dbReference type="SAM" id="Phobius"/>
    </source>
</evidence>
<keyword evidence="1" id="KW-1133">Transmembrane helix</keyword>
<comment type="caution">
    <text evidence="2">The sequence shown here is derived from an EMBL/GenBank/DDBJ whole genome shotgun (WGS) entry which is preliminary data.</text>
</comment>
<dbReference type="RefSeq" id="WP_005205117.1">
    <property type="nucleotide sequence ID" value="NZ_BAFC01000052.1"/>
</dbReference>
<proteinExistence type="predicted"/>
<feature type="transmembrane region" description="Helical" evidence="1">
    <location>
        <begin position="70"/>
        <end position="102"/>
    </location>
</feature>
<organism evidence="2 3">
    <name type="scientific">Gordonia sputi NBRC 100414</name>
    <dbReference type="NCBI Taxonomy" id="1089453"/>
    <lineage>
        <taxon>Bacteria</taxon>
        <taxon>Bacillati</taxon>
        <taxon>Actinomycetota</taxon>
        <taxon>Actinomycetes</taxon>
        <taxon>Mycobacteriales</taxon>
        <taxon>Gordoniaceae</taxon>
        <taxon>Gordonia</taxon>
    </lineage>
</organism>
<feature type="transmembrane region" description="Helical" evidence="1">
    <location>
        <begin position="6"/>
        <end position="27"/>
    </location>
</feature>
<keyword evidence="1" id="KW-0812">Transmembrane</keyword>
<name>H5TZF6_9ACTN</name>
<dbReference type="eggNOG" id="ENOG5031G6A">
    <property type="taxonomic scope" value="Bacteria"/>
</dbReference>
<accession>H5TZF6</accession>
<dbReference type="EMBL" id="BAFC01000052">
    <property type="protein sequence ID" value="GAB38864.1"/>
    <property type="molecule type" value="Genomic_DNA"/>
</dbReference>
<keyword evidence="1" id="KW-0472">Membrane</keyword>
<gene>
    <name evidence="2" type="ORF">GOSPT_052_00180</name>
</gene>
<evidence type="ECO:0000313" key="2">
    <source>
        <dbReference type="EMBL" id="GAB38864.1"/>
    </source>
</evidence>
<reference evidence="2 3" key="1">
    <citation type="submission" date="2012-02" db="EMBL/GenBank/DDBJ databases">
        <title>Whole genome shotgun sequence of Gordonia sputi NBRC 100414.</title>
        <authorList>
            <person name="Yoshida I."/>
            <person name="Hosoyama A."/>
            <person name="Tsuchikane K."/>
            <person name="Katsumata H."/>
            <person name="Yamazaki S."/>
            <person name="Fujita N."/>
        </authorList>
    </citation>
    <scope>NUCLEOTIDE SEQUENCE [LARGE SCALE GENOMIC DNA]</scope>
    <source>
        <strain evidence="2 3">NBRC 100414</strain>
    </source>
</reference>